<reference evidence="5" key="1">
    <citation type="submission" date="2017-04" db="EMBL/GenBank/DDBJ databases">
        <authorList>
            <person name="Varghese N."/>
            <person name="Submissions S."/>
        </authorList>
    </citation>
    <scope>NUCLEOTIDE SEQUENCE [LARGE SCALE GENOMIC DNA]</scope>
    <source>
        <strain evidence="5">DSM 22618</strain>
    </source>
</reference>
<accession>A0A1Y6B9M0</accession>
<keyword evidence="5" id="KW-1185">Reference proteome</keyword>
<evidence type="ECO:0000256" key="2">
    <source>
        <dbReference type="SAM" id="SignalP"/>
    </source>
</evidence>
<dbReference type="SMART" id="SM00062">
    <property type="entry name" value="PBPb"/>
    <property type="match status" value="1"/>
</dbReference>
<organism evidence="4 5">
    <name type="scientific">Pseudogulbenkiania subflava DSM 22618</name>
    <dbReference type="NCBI Taxonomy" id="1123014"/>
    <lineage>
        <taxon>Bacteria</taxon>
        <taxon>Pseudomonadati</taxon>
        <taxon>Pseudomonadota</taxon>
        <taxon>Betaproteobacteria</taxon>
        <taxon>Neisseriales</taxon>
        <taxon>Chromobacteriaceae</taxon>
        <taxon>Pseudogulbenkiania</taxon>
    </lineage>
</organism>
<dbReference type="STRING" id="1123014.SAMN02745746_00534"/>
<dbReference type="PANTHER" id="PTHR35936:SF6">
    <property type="entry name" value="AMINO ACID ABC TRANSPORTER SUBSTRATE-BINDING PAAT FAMILY PROTEIN"/>
    <property type="match status" value="1"/>
</dbReference>
<dbReference type="Pfam" id="PF00497">
    <property type="entry name" value="SBP_bac_3"/>
    <property type="match status" value="1"/>
</dbReference>
<feature type="domain" description="Solute-binding protein family 3/N-terminal" evidence="3">
    <location>
        <begin position="24"/>
        <end position="243"/>
    </location>
</feature>
<dbReference type="SUPFAM" id="SSF53850">
    <property type="entry name" value="Periplasmic binding protein-like II"/>
    <property type="match status" value="1"/>
</dbReference>
<sequence length="263" mass="29684">MRKLLPTLWCLLLLATASSHAAGTFTVCFEEWPPYAQLSRTGQAYGPSIDIYRQALRQAGVPTVAFKEMQYNRCSEQLKQGLVDMKLFVLDNELPGLPQAHEATEYWQIAAIVRQDSPLTQYQGLAAFEQARLALITGYLYPEPLQAFIQAHAWPATDPTQAYRLIARKRVDAVFLDLLAFEQSNATLRLPLRPLHPVVARQPVYAVLAARHPELPKTLDAVLTRMKEQGEIDRLYRRHTGRSLTQWLHYAGTADSAETSKTP</sequence>
<feature type="chain" id="PRO_5013096905" evidence="2">
    <location>
        <begin position="22"/>
        <end position="263"/>
    </location>
</feature>
<proteinExistence type="predicted"/>
<dbReference type="EMBL" id="FXAG01000002">
    <property type="protein sequence ID" value="SME98654.1"/>
    <property type="molecule type" value="Genomic_DNA"/>
</dbReference>
<dbReference type="Gene3D" id="3.40.190.10">
    <property type="entry name" value="Periplasmic binding protein-like II"/>
    <property type="match status" value="2"/>
</dbReference>
<evidence type="ECO:0000313" key="5">
    <source>
        <dbReference type="Proteomes" id="UP000192920"/>
    </source>
</evidence>
<evidence type="ECO:0000256" key="1">
    <source>
        <dbReference type="ARBA" id="ARBA00022729"/>
    </source>
</evidence>
<protein>
    <submittedName>
        <fullName evidence="4">Polar amino acid transport system substrate-binding protein</fullName>
    </submittedName>
</protein>
<dbReference type="AlphaFoldDB" id="A0A1Y6B9M0"/>
<name>A0A1Y6B9M0_9NEIS</name>
<dbReference type="Proteomes" id="UP000192920">
    <property type="component" value="Unassembled WGS sequence"/>
</dbReference>
<evidence type="ECO:0000313" key="4">
    <source>
        <dbReference type="EMBL" id="SME98654.1"/>
    </source>
</evidence>
<evidence type="ECO:0000259" key="3">
    <source>
        <dbReference type="SMART" id="SM00062"/>
    </source>
</evidence>
<dbReference type="RefSeq" id="WP_085274892.1">
    <property type="nucleotide sequence ID" value="NZ_FXAG01000002.1"/>
</dbReference>
<feature type="signal peptide" evidence="2">
    <location>
        <begin position="1"/>
        <end position="21"/>
    </location>
</feature>
<dbReference type="InterPro" id="IPR001638">
    <property type="entry name" value="Solute-binding_3/MltF_N"/>
</dbReference>
<dbReference type="PANTHER" id="PTHR35936">
    <property type="entry name" value="MEMBRANE-BOUND LYTIC MUREIN TRANSGLYCOSYLASE F"/>
    <property type="match status" value="1"/>
</dbReference>
<keyword evidence="1 2" id="KW-0732">Signal</keyword>
<gene>
    <name evidence="4" type="ORF">SAMN02745746_00534</name>
</gene>